<proteinExistence type="predicted"/>
<dbReference type="SUPFAM" id="SSF143422">
    <property type="entry name" value="Transposase IS200-like"/>
    <property type="match status" value="1"/>
</dbReference>
<dbReference type="PANTHER" id="PTHR33360:SF2">
    <property type="entry name" value="TRANSPOSASE FOR INSERTION SEQUENCE ELEMENT IS200"/>
    <property type="match status" value="1"/>
</dbReference>
<dbReference type="GO" id="GO:0003677">
    <property type="term" value="F:DNA binding"/>
    <property type="evidence" value="ECO:0007669"/>
    <property type="project" value="InterPro"/>
</dbReference>
<dbReference type="AlphaFoldDB" id="A0A932A9Z3"/>
<dbReference type="EMBL" id="JACPNR010000014">
    <property type="protein sequence ID" value="MBI2679342.1"/>
    <property type="molecule type" value="Genomic_DNA"/>
</dbReference>
<dbReference type="SMART" id="SM01321">
    <property type="entry name" value="Y1_Tnp"/>
    <property type="match status" value="1"/>
</dbReference>
<sequence>MAQSFTCVYLHIIFSTQQRLPLIAREKQEKLWSYIGGILKNHRMKGIAIGGMEDHIHVLVSVSSEVSVAKVVNLIKSNSSKWTRVKIPEFGWQKGYAAFSVSVSAVESVKKYIDTQAEHHKKRDFKQEYLALLKKHGVEYDPKWVFD</sequence>
<comment type="caution">
    <text evidence="2">The sequence shown here is derived from an EMBL/GenBank/DDBJ whole genome shotgun (WGS) entry which is preliminary data.</text>
</comment>
<reference evidence="2" key="1">
    <citation type="submission" date="2020-07" db="EMBL/GenBank/DDBJ databases">
        <title>Huge and variable diversity of episymbiotic CPR bacteria and DPANN archaea in groundwater ecosystems.</title>
        <authorList>
            <person name="He C.Y."/>
            <person name="Keren R."/>
            <person name="Whittaker M."/>
            <person name="Farag I.F."/>
            <person name="Doudna J."/>
            <person name="Cate J.H.D."/>
            <person name="Banfield J.F."/>
        </authorList>
    </citation>
    <scope>NUCLEOTIDE SEQUENCE</scope>
    <source>
        <strain evidence="2">NC_groundwater_580_Pr5_B-0.1um_64_19</strain>
    </source>
</reference>
<evidence type="ECO:0000259" key="1">
    <source>
        <dbReference type="SMART" id="SM01321"/>
    </source>
</evidence>
<evidence type="ECO:0000313" key="3">
    <source>
        <dbReference type="Proteomes" id="UP000779809"/>
    </source>
</evidence>
<gene>
    <name evidence="2" type="primary">tnpA</name>
    <name evidence="2" type="ORF">HYX28_11225</name>
</gene>
<dbReference type="GO" id="GO:0006313">
    <property type="term" value="P:DNA transposition"/>
    <property type="evidence" value="ECO:0007669"/>
    <property type="project" value="InterPro"/>
</dbReference>
<dbReference type="Gene3D" id="3.30.70.1290">
    <property type="entry name" value="Transposase IS200-like"/>
    <property type="match status" value="1"/>
</dbReference>
<feature type="domain" description="Transposase IS200-like" evidence="1">
    <location>
        <begin position="5"/>
        <end position="116"/>
    </location>
</feature>
<protein>
    <submittedName>
        <fullName evidence="2">IS200/IS605 family transposase</fullName>
    </submittedName>
</protein>
<dbReference type="Proteomes" id="UP000779809">
    <property type="component" value="Unassembled WGS sequence"/>
</dbReference>
<dbReference type="PANTHER" id="PTHR33360">
    <property type="entry name" value="TRANSPOSASE FOR INSERTION SEQUENCE ELEMENT IS200"/>
    <property type="match status" value="1"/>
</dbReference>
<dbReference type="InterPro" id="IPR036515">
    <property type="entry name" value="Transposase_17_sf"/>
</dbReference>
<dbReference type="NCBIfam" id="NF033573">
    <property type="entry name" value="transpos_IS200"/>
    <property type="match status" value="1"/>
</dbReference>
<dbReference type="Pfam" id="PF01797">
    <property type="entry name" value="Y1_Tnp"/>
    <property type="match status" value="1"/>
</dbReference>
<accession>A0A932A9Z3</accession>
<name>A0A932A9Z3_9BACT</name>
<dbReference type="InterPro" id="IPR002686">
    <property type="entry name" value="Transposase_17"/>
</dbReference>
<dbReference type="GO" id="GO:0004803">
    <property type="term" value="F:transposase activity"/>
    <property type="evidence" value="ECO:0007669"/>
    <property type="project" value="InterPro"/>
</dbReference>
<organism evidence="2 3">
    <name type="scientific">Candidatus Korobacter versatilis</name>
    <dbReference type="NCBI Taxonomy" id="658062"/>
    <lineage>
        <taxon>Bacteria</taxon>
        <taxon>Pseudomonadati</taxon>
        <taxon>Acidobacteriota</taxon>
        <taxon>Terriglobia</taxon>
        <taxon>Terriglobales</taxon>
        <taxon>Candidatus Korobacteraceae</taxon>
        <taxon>Candidatus Korobacter</taxon>
    </lineage>
</organism>
<evidence type="ECO:0000313" key="2">
    <source>
        <dbReference type="EMBL" id="MBI2679342.1"/>
    </source>
</evidence>